<dbReference type="PANTHER" id="PTHR36577:SF3">
    <property type="entry name" value="DUF521 DOMAIN PROTEIN (AFU_ORTHOLOGUE AFUA_6G00490)"/>
    <property type="match status" value="1"/>
</dbReference>
<dbReference type="Proteomes" id="UP000195781">
    <property type="component" value="Unassembled WGS sequence"/>
</dbReference>
<accession>A0A1Y3XR01</accession>
<dbReference type="OrthoDB" id="1550274at2"/>
<name>A0A1Y3XR01_9ACTN</name>
<evidence type="ECO:0000256" key="2">
    <source>
        <dbReference type="ARBA" id="ARBA00023239"/>
    </source>
</evidence>
<gene>
    <name evidence="4" type="ORF">B5G02_07125</name>
</gene>
<protein>
    <recommendedName>
        <fullName evidence="3">Phosphomevalonate dehydratase large subunit-like domain-containing protein</fullName>
    </recommendedName>
</protein>
<evidence type="ECO:0000256" key="1">
    <source>
        <dbReference type="ARBA" id="ARBA00023004"/>
    </source>
</evidence>
<sequence length="450" mass="49259">MQHTMQLTAEQEAILEGVYGDTLARVMETLVRYGEIFGATKMVPVTSTYNHLVTSFGLKALTPVYDLMDQLIRAGAVSKQQFSADPRPLDPAVPSNLLQNLVFKKFMYSKQDFYEGQLQKLGLMQKDAFTCTCYMDEVGNTPALGEVLSWSESSAVVYANSVLGARCNRNSGIIDLMGSVVGFVPYFGLLTDDGRRADWVVEIRTTKKPEAQLLGSAIGMKVMEDVPYIVGLDRWLGELDDDARDYLKDFGAATASNGAVGLYHVEGITPEAVRDGRSLVREGAQTYVIDDAELQRVYDSYPIVWKKRDAAPKLCFMGCPHMSLNQLKAWTDKIEAGLAVSGRERVVVPTVFTAAPAVVERFNETPYAARLAATGVIVSYICPLMYMNNPLCGSMPVITSSNKLRTYTTARYYTDDEILEQITGCADGAAVAASVAKHDGSESDAKGGDR</sequence>
<dbReference type="EMBL" id="NFIE01000015">
    <property type="protein sequence ID" value="OUN87932.1"/>
    <property type="molecule type" value="Genomic_DNA"/>
</dbReference>
<keyword evidence="1" id="KW-0408">Iron</keyword>
<keyword evidence="2" id="KW-0456">Lyase</keyword>
<evidence type="ECO:0000259" key="3">
    <source>
        <dbReference type="Pfam" id="PF04412"/>
    </source>
</evidence>
<reference evidence="5" key="1">
    <citation type="submission" date="2017-04" db="EMBL/GenBank/DDBJ databases">
        <title>Function of individual gut microbiota members based on whole genome sequencing of pure cultures obtained from chicken caecum.</title>
        <authorList>
            <person name="Medvecky M."/>
            <person name="Cejkova D."/>
            <person name="Polansky O."/>
            <person name="Karasova D."/>
            <person name="Kubasova T."/>
            <person name="Cizek A."/>
            <person name="Rychlik I."/>
        </authorList>
    </citation>
    <scope>NUCLEOTIDE SEQUENCE [LARGE SCALE GENOMIC DNA]</scope>
    <source>
        <strain evidence="5">An5</strain>
    </source>
</reference>
<keyword evidence="5" id="KW-1185">Reference proteome</keyword>
<dbReference type="PANTHER" id="PTHR36577">
    <property type="entry name" value="DUF521 DOMAIN PROTEIN (AFU_ORTHOLOGUE AFUA_6G00490)"/>
    <property type="match status" value="1"/>
</dbReference>
<organism evidence="4 5">
    <name type="scientific">[Collinsella] massiliensis</name>
    <dbReference type="NCBI Taxonomy" id="1232426"/>
    <lineage>
        <taxon>Bacteria</taxon>
        <taxon>Bacillati</taxon>
        <taxon>Actinomycetota</taxon>
        <taxon>Coriobacteriia</taxon>
        <taxon>Coriobacteriales</taxon>
        <taxon>Coriobacteriaceae</taxon>
        <taxon>Enorma</taxon>
    </lineage>
</organism>
<evidence type="ECO:0000313" key="5">
    <source>
        <dbReference type="Proteomes" id="UP000195781"/>
    </source>
</evidence>
<feature type="domain" description="Phosphomevalonate dehydratase large subunit-like" evidence="3">
    <location>
        <begin position="5"/>
        <end position="412"/>
    </location>
</feature>
<proteinExistence type="predicted"/>
<evidence type="ECO:0000313" key="4">
    <source>
        <dbReference type="EMBL" id="OUN87932.1"/>
    </source>
</evidence>
<dbReference type="AlphaFoldDB" id="A0A1Y3XR01"/>
<dbReference type="RefSeq" id="WP_094335728.1">
    <property type="nucleotide sequence ID" value="NZ_NFIE01000015.1"/>
</dbReference>
<dbReference type="Pfam" id="PF04412">
    <property type="entry name" value="AcnX"/>
    <property type="match status" value="1"/>
</dbReference>
<dbReference type="InterPro" id="IPR007506">
    <property type="entry name" value="PMDh-L-like_dom"/>
</dbReference>
<comment type="caution">
    <text evidence="4">The sequence shown here is derived from an EMBL/GenBank/DDBJ whole genome shotgun (WGS) entry which is preliminary data.</text>
</comment>
<dbReference type="GO" id="GO:0016829">
    <property type="term" value="F:lyase activity"/>
    <property type="evidence" value="ECO:0007669"/>
    <property type="project" value="UniProtKB-KW"/>
</dbReference>